<reference evidence="3 4" key="1">
    <citation type="journal article" date="2019" name="Int. J. Syst. Evol. Microbiol.">
        <title>The Global Catalogue of Microorganisms (GCM) 10K type strain sequencing project: providing services to taxonomists for standard genome sequencing and annotation.</title>
        <authorList>
            <consortium name="The Broad Institute Genomics Platform"/>
            <consortium name="The Broad Institute Genome Sequencing Center for Infectious Disease"/>
            <person name="Wu L."/>
            <person name="Ma J."/>
        </authorList>
    </citation>
    <scope>NUCLEOTIDE SEQUENCE [LARGE SCALE GENOMIC DNA]</scope>
    <source>
        <strain evidence="3 4">JCM 16378</strain>
    </source>
</reference>
<evidence type="ECO:0000256" key="2">
    <source>
        <dbReference type="SAM" id="Phobius"/>
    </source>
</evidence>
<evidence type="ECO:0000313" key="3">
    <source>
        <dbReference type="EMBL" id="GAA2739050.1"/>
    </source>
</evidence>
<feature type="transmembrane region" description="Helical" evidence="2">
    <location>
        <begin position="81"/>
        <end position="100"/>
    </location>
</feature>
<sequence>MRQQTEPTQAAGRIRPEGSRGPTRTQVLAVVVVAVHLAALYWPRVDIQGPVTWTDKVVHVLLFGVPTLLLLRAWRRPWPAVGLIALHAPLSELAQHFWLPNRSGDAWDAVADLGGVVLAVTLAVVGRRRWRW</sequence>
<evidence type="ECO:0008006" key="5">
    <source>
        <dbReference type="Google" id="ProtNLM"/>
    </source>
</evidence>
<keyword evidence="2" id="KW-0812">Transmembrane</keyword>
<feature type="region of interest" description="Disordered" evidence="1">
    <location>
        <begin position="1"/>
        <end position="21"/>
    </location>
</feature>
<keyword evidence="2" id="KW-1133">Transmembrane helix</keyword>
<dbReference type="Proteomes" id="UP001501326">
    <property type="component" value="Unassembled WGS sequence"/>
</dbReference>
<gene>
    <name evidence="3" type="ORF">GCM10009867_33590</name>
</gene>
<proteinExistence type="predicted"/>
<dbReference type="EMBL" id="BAAARN010000005">
    <property type="protein sequence ID" value="GAA2739050.1"/>
    <property type="molecule type" value="Genomic_DNA"/>
</dbReference>
<organism evidence="3 4">
    <name type="scientific">Pedococcus aerophilus</name>
    <dbReference type="NCBI Taxonomy" id="436356"/>
    <lineage>
        <taxon>Bacteria</taxon>
        <taxon>Bacillati</taxon>
        <taxon>Actinomycetota</taxon>
        <taxon>Actinomycetes</taxon>
        <taxon>Micrococcales</taxon>
        <taxon>Intrasporangiaceae</taxon>
        <taxon>Pedococcus</taxon>
    </lineage>
</organism>
<accession>A0ABN3UWV9</accession>
<feature type="transmembrane region" description="Helical" evidence="2">
    <location>
        <begin position="106"/>
        <end position="126"/>
    </location>
</feature>
<name>A0ABN3UWV9_9MICO</name>
<protein>
    <recommendedName>
        <fullName evidence="5">VanZ-like domain-containing protein</fullName>
    </recommendedName>
</protein>
<evidence type="ECO:0000313" key="4">
    <source>
        <dbReference type="Proteomes" id="UP001501326"/>
    </source>
</evidence>
<keyword evidence="2" id="KW-0472">Membrane</keyword>
<evidence type="ECO:0000256" key="1">
    <source>
        <dbReference type="SAM" id="MobiDB-lite"/>
    </source>
</evidence>
<feature type="transmembrane region" description="Helical" evidence="2">
    <location>
        <begin position="57"/>
        <end position="74"/>
    </location>
</feature>
<comment type="caution">
    <text evidence="3">The sequence shown here is derived from an EMBL/GenBank/DDBJ whole genome shotgun (WGS) entry which is preliminary data.</text>
</comment>
<dbReference type="RefSeq" id="WP_344195560.1">
    <property type="nucleotide sequence ID" value="NZ_BAAARN010000005.1"/>
</dbReference>
<keyword evidence="4" id="KW-1185">Reference proteome</keyword>
<feature type="transmembrane region" description="Helical" evidence="2">
    <location>
        <begin position="27"/>
        <end position="45"/>
    </location>
</feature>